<name>A0A4Y7SQR0_COPMI</name>
<evidence type="ECO:0000256" key="1">
    <source>
        <dbReference type="SAM" id="MobiDB-lite"/>
    </source>
</evidence>
<reference evidence="2 3" key="1">
    <citation type="journal article" date="2019" name="Nat. Ecol. Evol.">
        <title>Megaphylogeny resolves global patterns of mushroom evolution.</title>
        <authorList>
            <person name="Varga T."/>
            <person name="Krizsan K."/>
            <person name="Foldi C."/>
            <person name="Dima B."/>
            <person name="Sanchez-Garcia M."/>
            <person name="Sanchez-Ramirez S."/>
            <person name="Szollosi G.J."/>
            <person name="Szarkandi J.G."/>
            <person name="Papp V."/>
            <person name="Albert L."/>
            <person name="Andreopoulos W."/>
            <person name="Angelini C."/>
            <person name="Antonin V."/>
            <person name="Barry K.W."/>
            <person name="Bougher N.L."/>
            <person name="Buchanan P."/>
            <person name="Buyck B."/>
            <person name="Bense V."/>
            <person name="Catcheside P."/>
            <person name="Chovatia M."/>
            <person name="Cooper J."/>
            <person name="Damon W."/>
            <person name="Desjardin D."/>
            <person name="Finy P."/>
            <person name="Geml J."/>
            <person name="Haridas S."/>
            <person name="Hughes K."/>
            <person name="Justo A."/>
            <person name="Karasinski D."/>
            <person name="Kautmanova I."/>
            <person name="Kiss B."/>
            <person name="Kocsube S."/>
            <person name="Kotiranta H."/>
            <person name="LaButti K.M."/>
            <person name="Lechner B.E."/>
            <person name="Liimatainen K."/>
            <person name="Lipzen A."/>
            <person name="Lukacs Z."/>
            <person name="Mihaltcheva S."/>
            <person name="Morgado L.N."/>
            <person name="Niskanen T."/>
            <person name="Noordeloos M.E."/>
            <person name="Ohm R.A."/>
            <person name="Ortiz-Santana B."/>
            <person name="Ovrebo C."/>
            <person name="Racz N."/>
            <person name="Riley R."/>
            <person name="Savchenko A."/>
            <person name="Shiryaev A."/>
            <person name="Soop K."/>
            <person name="Spirin V."/>
            <person name="Szebenyi C."/>
            <person name="Tomsovsky M."/>
            <person name="Tulloss R.E."/>
            <person name="Uehling J."/>
            <person name="Grigoriev I.V."/>
            <person name="Vagvolgyi C."/>
            <person name="Papp T."/>
            <person name="Martin F.M."/>
            <person name="Miettinen O."/>
            <person name="Hibbett D.S."/>
            <person name="Nagy L.G."/>
        </authorList>
    </citation>
    <scope>NUCLEOTIDE SEQUENCE [LARGE SCALE GENOMIC DNA]</scope>
    <source>
        <strain evidence="2 3">FP101781</strain>
    </source>
</reference>
<protein>
    <submittedName>
        <fullName evidence="2">Uncharacterized protein</fullName>
    </submittedName>
</protein>
<evidence type="ECO:0000313" key="3">
    <source>
        <dbReference type="Proteomes" id="UP000298030"/>
    </source>
</evidence>
<proteinExistence type="predicted"/>
<keyword evidence="3" id="KW-1185">Reference proteome</keyword>
<organism evidence="2 3">
    <name type="scientific">Coprinellus micaceus</name>
    <name type="common">Glistening ink-cap mushroom</name>
    <name type="synonym">Coprinus micaceus</name>
    <dbReference type="NCBI Taxonomy" id="71717"/>
    <lineage>
        <taxon>Eukaryota</taxon>
        <taxon>Fungi</taxon>
        <taxon>Dikarya</taxon>
        <taxon>Basidiomycota</taxon>
        <taxon>Agaricomycotina</taxon>
        <taxon>Agaricomycetes</taxon>
        <taxon>Agaricomycetidae</taxon>
        <taxon>Agaricales</taxon>
        <taxon>Agaricineae</taxon>
        <taxon>Psathyrellaceae</taxon>
        <taxon>Coprinellus</taxon>
    </lineage>
</organism>
<dbReference type="AlphaFoldDB" id="A0A4Y7SQR0"/>
<gene>
    <name evidence="2" type="ORF">FA13DRAFT_1797899</name>
</gene>
<dbReference type="Proteomes" id="UP000298030">
    <property type="component" value="Unassembled WGS sequence"/>
</dbReference>
<sequence>MTSPPSASFMQSGEAEPYPVARTIWLQETVGDLRANNRDLRLILGFLKRDSDRLQKDLDLEKARNADFEERIRSFTEQLRKVQERNEILEETVELERDAPFSENKRNGFEVFSNEPGG</sequence>
<dbReference type="EMBL" id="QPFP01000076">
    <property type="protein sequence ID" value="TEB23579.1"/>
    <property type="molecule type" value="Genomic_DNA"/>
</dbReference>
<feature type="compositionally biased region" description="Basic and acidic residues" evidence="1">
    <location>
        <begin position="95"/>
        <end position="108"/>
    </location>
</feature>
<accession>A0A4Y7SQR0</accession>
<evidence type="ECO:0000313" key="2">
    <source>
        <dbReference type="EMBL" id="TEB23579.1"/>
    </source>
</evidence>
<comment type="caution">
    <text evidence="2">The sequence shown here is derived from an EMBL/GenBank/DDBJ whole genome shotgun (WGS) entry which is preliminary data.</text>
</comment>
<feature type="region of interest" description="Disordered" evidence="1">
    <location>
        <begin position="95"/>
        <end position="118"/>
    </location>
</feature>